<dbReference type="FunFam" id="1.10.238.10:FF:000001">
    <property type="entry name" value="Calmodulin 1"/>
    <property type="match status" value="1"/>
</dbReference>
<dbReference type="PROSITE" id="PS00018">
    <property type="entry name" value="EF_HAND_1"/>
    <property type="match status" value="4"/>
</dbReference>
<proteinExistence type="predicted"/>
<feature type="domain" description="EF-hand" evidence="5">
    <location>
        <begin position="146"/>
        <end position="181"/>
    </location>
</feature>
<reference evidence="6" key="1">
    <citation type="submission" date="2015-02" db="EMBL/GenBank/DDBJ databases">
        <title>A transcriptome of Wollemia nobilis - a relic of Gondwana.</title>
        <authorList>
            <person name="Chia J.Y."/>
            <person name="Leong Y.S."/>
            <person name="Abdul Karim S."/>
            <person name="Wan Azmi N."/>
            <person name="Hercus R."/>
            <person name="Croft L."/>
        </authorList>
    </citation>
    <scope>NUCLEOTIDE SEQUENCE</scope>
    <source>
        <strain evidence="6">MaeBrown</strain>
        <tissue evidence="6">Leaf</tissue>
    </source>
</reference>
<evidence type="ECO:0000256" key="3">
    <source>
        <dbReference type="ARBA" id="ARBA00022837"/>
    </source>
</evidence>
<dbReference type="EMBL" id="GCHU01004113">
    <property type="protein sequence ID" value="JAG89060.1"/>
    <property type="molecule type" value="Transcribed_RNA"/>
</dbReference>
<dbReference type="AlphaFoldDB" id="A0A0C9QWJ3"/>
<dbReference type="InterPro" id="IPR011992">
    <property type="entry name" value="EF-hand-dom_pair"/>
</dbReference>
<feature type="domain" description="EF-hand" evidence="5">
    <location>
        <begin position="109"/>
        <end position="144"/>
    </location>
</feature>
<keyword evidence="3" id="KW-0106">Calcium</keyword>
<dbReference type="PROSITE" id="PS50222">
    <property type="entry name" value="EF_HAND_2"/>
    <property type="match status" value="4"/>
</dbReference>
<evidence type="ECO:0000256" key="2">
    <source>
        <dbReference type="ARBA" id="ARBA00022737"/>
    </source>
</evidence>
<feature type="region of interest" description="Disordered" evidence="4">
    <location>
        <begin position="1"/>
        <end position="43"/>
    </location>
</feature>
<feature type="compositionally biased region" description="Low complexity" evidence="4">
    <location>
        <begin position="23"/>
        <end position="37"/>
    </location>
</feature>
<evidence type="ECO:0000256" key="4">
    <source>
        <dbReference type="SAM" id="MobiDB-lite"/>
    </source>
</evidence>
<dbReference type="SMART" id="SM00054">
    <property type="entry name" value="EFh"/>
    <property type="match status" value="4"/>
</dbReference>
<dbReference type="GO" id="GO:0005509">
    <property type="term" value="F:calcium ion binding"/>
    <property type="evidence" value="ECO:0007669"/>
    <property type="project" value="InterPro"/>
</dbReference>
<accession>A0A0C9QWJ3</accession>
<keyword evidence="2" id="KW-0677">Repeat</keyword>
<name>A0A0C9QWJ3_9CONI</name>
<dbReference type="CDD" id="cd00051">
    <property type="entry name" value="EFh"/>
    <property type="match status" value="2"/>
</dbReference>
<evidence type="ECO:0000259" key="5">
    <source>
        <dbReference type="PROSITE" id="PS50222"/>
    </source>
</evidence>
<keyword evidence="1" id="KW-0479">Metal-binding</keyword>
<feature type="domain" description="EF-hand" evidence="5">
    <location>
        <begin position="73"/>
        <end position="108"/>
    </location>
</feature>
<dbReference type="InterPro" id="IPR039647">
    <property type="entry name" value="EF_hand_pair_protein_CML-like"/>
</dbReference>
<dbReference type="InterPro" id="IPR018247">
    <property type="entry name" value="EF_Hand_1_Ca_BS"/>
</dbReference>
<protein>
    <submittedName>
        <fullName evidence="6">TSA: Wollemia nobilis Ref_Wollemi_Transcript_4143_1211 transcribed RNA sequence</fullName>
    </submittedName>
</protein>
<sequence length="216" mass="23395">MGLPWFADRKKNAPVESPRPQSRRFSTFSSISSPTSKSGKRNLFRGCRKKSSRKTLLSGSGGLGFAPWNCSLPSAAELESVFNKFDANGDGKISSSELGDILRSLGNDTSEEELRLMMAEADSDGDGYVDLSEFVALNTNGVDSAALLRDLKDAFNMFDADSNGNISAEELHNVLRKLGESCTLAECHNMIGGIDVDGDGQVSFDEFFEMMTAPKI</sequence>
<evidence type="ECO:0000313" key="6">
    <source>
        <dbReference type="EMBL" id="JAG89060.1"/>
    </source>
</evidence>
<dbReference type="Gene3D" id="1.10.238.10">
    <property type="entry name" value="EF-hand"/>
    <property type="match status" value="2"/>
</dbReference>
<evidence type="ECO:0000256" key="1">
    <source>
        <dbReference type="ARBA" id="ARBA00022723"/>
    </source>
</evidence>
<dbReference type="InterPro" id="IPR002048">
    <property type="entry name" value="EF_hand_dom"/>
</dbReference>
<dbReference type="PANTHER" id="PTHR10891">
    <property type="entry name" value="EF-HAND CALCIUM-BINDING DOMAIN CONTAINING PROTEIN"/>
    <property type="match status" value="1"/>
</dbReference>
<organism evidence="6">
    <name type="scientific">Wollemia nobilis</name>
    <dbReference type="NCBI Taxonomy" id="56998"/>
    <lineage>
        <taxon>Eukaryota</taxon>
        <taxon>Viridiplantae</taxon>
        <taxon>Streptophyta</taxon>
        <taxon>Embryophyta</taxon>
        <taxon>Tracheophyta</taxon>
        <taxon>Spermatophyta</taxon>
        <taxon>Pinopsida</taxon>
        <taxon>Pinidae</taxon>
        <taxon>Conifers II</taxon>
        <taxon>Araucariales</taxon>
        <taxon>Araucariaceae</taxon>
        <taxon>Wollemia</taxon>
    </lineage>
</organism>
<dbReference type="SUPFAM" id="SSF47473">
    <property type="entry name" value="EF-hand"/>
    <property type="match status" value="1"/>
</dbReference>
<feature type="domain" description="EF-hand" evidence="5">
    <location>
        <begin position="182"/>
        <end position="216"/>
    </location>
</feature>
<dbReference type="Pfam" id="PF13499">
    <property type="entry name" value="EF-hand_7"/>
    <property type="match status" value="2"/>
</dbReference>